<dbReference type="Gene3D" id="3.30.200.20">
    <property type="entry name" value="Phosphorylase Kinase, domain 1"/>
    <property type="match status" value="1"/>
</dbReference>
<feature type="domain" description="Protein kinase" evidence="1">
    <location>
        <begin position="1"/>
        <end position="275"/>
    </location>
</feature>
<sequence>MWKKQLKSNCRVQEEFRTELDILSRLRHKHIIRLLGSCVSKDKRHQTALQKEKRGLLARWRKKNGTLFDQLHPDQGSTALSLVTMSWKIRIDVLLGVSRAIEHLHCHHARFPIIHRDIKSSNILLDASWLPRVCDFGLSVTWDVASDETGLDAPCIGGTFGYMAPEYAGGLCVKPAIDVYSLGVVMLEVLTGRTAFDQEEGYYCLAEFASCSRIIKDGNIEELLDRRPVPEPTSWQLQALKRVALIARCCMEFDMNHRPAMTNIVAELEIAYELFCRDESDSVNESSAGSQSDPVH</sequence>
<dbReference type="InterPro" id="IPR011009">
    <property type="entry name" value="Kinase-like_dom_sf"/>
</dbReference>
<proteinExistence type="predicted"/>
<dbReference type="PROSITE" id="PS00108">
    <property type="entry name" value="PROTEIN_KINASE_ST"/>
    <property type="match status" value="1"/>
</dbReference>
<dbReference type="PROSITE" id="PS50011">
    <property type="entry name" value="PROTEIN_KINASE_DOM"/>
    <property type="match status" value="1"/>
</dbReference>
<dbReference type="GO" id="GO:0004672">
    <property type="term" value="F:protein kinase activity"/>
    <property type="evidence" value="ECO:0007669"/>
    <property type="project" value="InterPro"/>
</dbReference>
<dbReference type="PANTHER" id="PTHR46146">
    <property type="entry name" value="SERINE/THREONINE-PROTEIN KINASE-LIKE PROTEIN CCR4"/>
    <property type="match status" value="1"/>
</dbReference>
<dbReference type="Gramene" id="TRITD2Bv1G007830.1">
    <property type="protein sequence ID" value="TRITD2Bv1G007830.1"/>
    <property type="gene ID" value="TRITD2Bv1G007830"/>
</dbReference>
<dbReference type="InterPro" id="IPR008271">
    <property type="entry name" value="Ser/Thr_kinase_AS"/>
</dbReference>
<evidence type="ECO:0000259" key="1">
    <source>
        <dbReference type="PROSITE" id="PS50011"/>
    </source>
</evidence>
<dbReference type="GO" id="GO:0005524">
    <property type="term" value="F:ATP binding"/>
    <property type="evidence" value="ECO:0007669"/>
    <property type="project" value="InterPro"/>
</dbReference>
<keyword evidence="3" id="KW-1185">Reference proteome</keyword>
<evidence type="ECO:0000313" key="3">
    <source>
        <dbReference type="Proteomes" id="UP000324705"/>
    </source>
</evidence>
<evidence type="ECO:0000313" key="2">
    <source>
        <dbReference type="EMBL" id="VAH40294.1"/>
    </source>
</evidence>
<dbReference type="SMART" id="SM00220">
    <property type="entry name" value="S_TKc"/>
    <property type="match status" value="1"/>
</dbReference>
<gene>
    <name evidence="2" type="ORF">TRITD_2Bv1G007830</name>
</gene>
<dbReference type="EMBL" id="LT934114">
    <property type="protein sequence ID" value="VAH40294.1"/>
    <property type="molecule type" value="Genomic_DNA"/>
</dbReference>
<dbReference type="OMA" id="IARCCME"/>
<dbReference type="PANTHER" id="PTHR46146:SF9">
    <property type="entry name" value="OS06G0151700 PROTEIN"/>
    <property type="match status" value="1"/>
</dbReference>
<dbReference type="Pfam" id="PF00069">
    <property type="entry name" value="Pkinase"/>
    <property type="match status" value="1"/>
</dbReference>
<dbReference type="SUPFAM" id="SSF56112">
    <property type="entry name" value="Protein kinase-like (PK-like)"/>
    <property type="match status" value="1"/>
</dbReference>
<dbReference type="Proteomes" id="UP000324705">
    <property type="component" value="Chromosome 2B"/>
</dbReference>
<dbReference type="Gene3D" id="1.10.510.10">
    <property type="entry name" value="Transferase(Phosphotransferase) domain 1"/>
    <property type="match status" value="1"/>
</dbReference>
<accession>A0A9R1RG61</accession>
<dbReference type="PIRSF" id="PIRSF000654">
    <property type="entry name" value="Integrin-linked_kinase"/>
    <property type="match status" value="1"/>
</dbReference>
<reference evidence="2 3" key="1">
    <citation type="submission" date="2017-09" db="EMBL/GenBank/DDBJ databases">
        <authorList>
            <consortium name="International Durum Wheat Genome Sequencing Consortium (IDWGSC)"/>
            <person name="Milanesi L."/>
        </authorList>
    </citation>
    <scope>NUCLEOTIDE SEQUENCE [LARGE SCALE GENOMIC DNA]</scope>
    <source>
        <strain evidence="3">cv. Svevo</strain>
    </source>
</reference>
<dbReference type="InterPro" id="IPR000719">
    <property type="entry name" value="Prot_kinase_dom"/>
</dbReference>
<protein>
    <recommendedName>
        <fullName evidence="1">Protein kinase domain-containing protein</fullName>
    </recommendedName>
</protein>
<organism evidence="2 3">
    <name type="scientific">Triticum turgidum subsp. durum</name>
    <name type="common">Durum wheat</name>
    <name type="synonym">Triticum durum</name>
    <dbReference type="NCBI Taxonomy" id="4567"/>
    <lineage>
        <taxon>Eukaryota</taxon>
        <taxon>Viridiplantae</taxon>
        <taxon>Streptophyta</taxon>
        <taxon>Embryophyta</taxon>
        <taxon>Tracheophyta</taxon>
        <taxon>Spermatophyta</taxon>
        <taxon>Magnoliopsida</taxon>
        <taxon>Liliopsida</taxon>
        <taxon>Poales</taxon>
        <taxon>Poaceae</taxon>
        <taxon>BOP clade</taxon>
        <taxon>Pooideae</taxon>
        <taxon>Triticodae</taxon>
        <taxon>Triticeae</taxon>
        <taxon>Triticinae</taxon>
        <taxon>Triticum</taxon>
    </lineage>
</organism>
<dbReference type="AlphaFoldDB" id="A0A9R1RG61"/>
<name>A0A9R1RG61_TRITD</name>